<sequence>MMSFDPVGHQINSTISTPKFGPIGFLIQPQVDPGPAIAGSGAAPLALPNFVLGRPCLHCAIHDTENILDNRTSPMTGLFHWNSKS</sequence>
<dbReference type="Proteomes" id="UP000054771">
    <property type="component" value="Unassembled WGS sequence"/>
</dbReference>
<accession>A0A0U5GXU2</accession>
<reference evidence="2" key="1">
    <citation type="journal article" date="2016" name="Genome Announc.">
        <title>Draft genome sequences of fungus Aspergillus calidoustus.</title>
        <authorList>
            <person name="Horn F."/>
            <person name="Linde J."/>
            <person name="Mattern D.J."/>
            <person name="Walther G."/>
            <person name="Guthke R."/>
            <person name="Scherlach K."/>
            <person name="Martin K."/>
            <person name="Brakhage A.A."/>
            <person name="Petzke L."/>
            <person name="Valiante V."/>
        </authorList>
    </citation>
    <scope>NUCLEOTIDE SEQUENCE [LARGE SCALE GENOMIC DNA]</scope>
    <source>
        <strain evidence="2">SF006504</strain>
    </source>
</reference>
<protein>
    <submittedName>
        <fullName evidence="1">Uncharacterized protein</fullName>
    </submittedName>
</protein>
<gene>
    <name evidence="1" type="ORF">ASPCAL08881</name>
</gene>
<dbReference type="AlphaFoldDB" id="A0A0U5GXU2"/>
<dbReference type="EMBL" id="CDMC01000007">
    <property type="protein sequence ID" value="CEN62243.1"/>
    <property type="molecule type" value="Genomic_DNA"/>
</dbReference>
<proteinExistence type="predicted"/>
<evidence type="ECO:0000313" key="2">
    <source>
        <dbReference type="Proteomes" id="UP000054771"/>
    </source>
</evidence>
<organism evidence="1 2">
    <name type="scientific">Aspergillus calidoustus</name>
    <dbReference type="NCBI Taxonomy" id="454130"/>
    <lineage>
        <taxon>Eukaryota</taxon>
        <taxon>Fungi</taxon>
        <taxon>Dikarya</taxon>
        <taxon>Ascomycota</taxon>
        <taxon>Pezizomycotina</taxon>
        <taxon>Eurotiomycetes</taxon>
        <taxon>Eurotiomycetidae</taxon>
        <taxon>Eurotiales</taxon>
        <taxon>Aspergillaceae</taxon>
        <taxon>Aspergillus</taxon>
        <taxon>Aspergillus subgen. Nidulantes</taxon>
    </lineage>
</organism>
<keyword evidence="2" id="KW-1185">Reference proteome</keyword>
<name>A0A0U5GXU2_ASPCI</name>
<evidence type="ECO:0000313" key="1">
    <source>
        <dbReference type="EMBL" id="CEN62243.1"/>
    </source>
</evidence>